<dbReference type="RefSeq" id="WP_222963472.1">
    <property type="nucleotide sequence ID" value="NZ_JAINZZ010000019.1"/>
</dbReference>
<evidence type="ECO:0008006" key="3">
    <source>
        <dbReference type="Google" id="ProtNLM"/>
    </source>
</evidence>
<proteinExistence type="predicted"/>
<sequence length="251" mass="27633">MPDGTRQWIEAGLDRYLREFGEEALHGRIAVPGPEFVPPGFTATQEQTEELVARVAAVMGADADGVTVHLFESPPAELRRRHGVGRYRRVLGRTLIELDRLEAARPAVFTAIIAHELAHARLLGERRMAQGRADGERLTDLLTVFLGMGVFTANAANSFPRAAEAQSFSVLPVGDLTERMLTGLANEPTSRLGYLTEPEFGYALAYWSFLRGDRRPAWARHVNGGVRDTLTRGLRHLAARGGARPLNGRFP</sequence>
<protein>
    <recommendedName>
        <fullName evidence="3">Peptidase M48 domain-containing protein</fullName>
    </recommendedName>
</protein>
<gene>
    <name evidence="1" type="ORF">K7862_17095</name>
</gene>
<organism evidence="1 2">
    <name type="scientific">Actinacidiphila acidipaludis</name>
    <dbReference type="NCBI Taxonomy" id="2873382"/>
    <lineage>
        <taxon>Bacteria</taxon>
        <taxon>Bacillati</taxon>
        <taxon>Actinomycetota</taxon>
        <taxon>Actinomycetes</taxon>
        <taxon>Kitasatosporales</taxon>
        <taxon>Streptomycetaceae</taxon>
        <taxon>Actinacidiphila</taxon>
    </lineage>
</organism>
<evidence type="ECO:0000313" key="2">
    <source>
        <dbReference type="Proteomes" id="UP000778578"/>
    </source>
</evidence>
<name>A0ABS7Q840_9ACTN</name>
<keyword evidence="2" id="KW-1185">Reference proteome</keyword>
<comment type="caution">
    <text evidence="1">The sequence shown here is derived from an EMBL/GenBank/DDBJ whole genome shotgun (WGS) entry which is preliminary data.</text>
</comment>
<accession>A0ABS7Q840</accession>
<dbReference type="Proteomes" id="UP000778578">
    <property type="component" value="Unassembled WGS sequence"/>
</dbReference>
<evidence type="ECO:0000313" key="1">
    <source>
        <dbReference type="EMBL" id="MBY8879335.1"/>
    </source>
</evidence>
<reference evidence="1 2" key="1">
    <citation type="submission" date="2021-08" db="EMBL/GenBank/DDBJ databases">
        <title>WGS of actinomycetes from Thailand.</title>
        <authorList>
            <person name="Thawai C."/>
        </authorList>
    </citation>
    <scope>NUCLEOTIDE SEQUENCE [LARGE SCALE GENOMIC DNA]</scope>
    <source>
        <strain evidence="1 2">PLK6-54</strain>
    </source>
</reference>
<dbReference type="EMBL" id="JAINZZ010000019">
    <property type="protein sequence ID" value="MBY8879335.1"/>
    <property type="molecule type" value="Genomic_DNA"/>
</dbReference>